<protein>
    <submittedName>
        <fullName evidence="2">Uncharacterized protein</fullName>
    </submittedName>
</protein>
<comment type="caution">
    <text evidence="2">The sequence shown here is derived from an EMBL/GenBank/DDBJ whole genome shotgun (WGS) entry which is preliminary data.</text>
</comment>
<keyword evidence="1" id="KW-0472">Membrane</keyword>
<evidence type="ECO:0000256" key="1">
    <source>
        <dbReference type="SAM" id="Phobius"/>
    </source>
</evidence>
<evidence type="ECO:0000313" key="3">
    <source>
        <dbReference type="Proteomes" id="UP000024635"/>
    </source>
</evidence>
<keyword evidence="1" id="KW-0812">Transmembrane</keyword>
<dbReference type="AlphaFoldDB" id="A0A016TM89"/>
<proteinExistence type="predicted"/>
<dbReference type="Proteomes" id="UP000024635">
    <property type="component" value="Unassembled WGS sequence"/>
</dbReference>
<organism evidence="2 3">
    <name type="scientific">Ancylostoma ceylanicum</name>
    <dbReference type="NCBI Taxonomy" id="53326"/>
    <lineage>
        <taxon>Eukaryota</taxon>
        <taxon>Metazoa</taxon>
        <taxon>Ecdysozoa</taxon>
        <taxon>Nematoda</taxon>
        <taxon>Chromadorea</taxon>
        <taxon>Rhabditida</taxon>
        <taxon>Rhabditina</taxon>
        <taxon>Rhabditomorpha</taxon>
        <taxon>Strongyloidea</taxon>
        <taxon>Ancylostomatidae</taxon>
        <taxon>Ancylostomatinae</taxon>
        <taxon>Ancylostoma</taxon>
    </lineage>
</organism>
<name>A0A016TM89_9BILA</name>
<dbReference type="OrthoDB" id="5896235at2759"/>
<accession>A0A016TM89</accession>
<keyword evidence="3" id="KW-1185">Reference proteome</keyword>
<evidence type="ECO:0000313" key="2">
    <source>
        <dbReference type="EMBL" id="EYC03855.1"/>
    </source>
</evidence>
<dbReference type="EMBL" id="JARK01001427">
    <property type="protein sequence ID" value="EYC03855.1"/>
    <property type="molecule type" value="Genomic_DNA"/>
</dbReference>
<gene>
    <name evidence="2" type="primary">Acey_s0091.g2459</name>
    <name evidence="2" type="ORF">Y032_0091g2459</name>
</gene>
<reference evidence="3" key="1">
    <citation type="journal article" date="2015" name="Nat. Genet.">
        <title>The genome and transcriptome of the zoonotic hookworm Ancylostoma ceylanicum identify infection-specific gene families.</title>
        <authorList>
            <person name="Schwarz E.M."/>
            <person name="Hu Y."/>
            <person name="Antoshechkin I."/>
            <person name="Miller M.M."/>
            <person name="Sternberg P.W."/>
            <person name="Aroian R.V."/>
        </authorList>
    </citation>
    <scope>NUCLEOTIDE SEQUENCE</scope>
    <source>
        <strain evidence="3">HY135</strain>
    </source>
</reference>
<keyword evidence="1" id="KW-1133">Transmembrane helix</keyword>
<sequence length="91" mass="10891">MLDEVDVVTHIEPITDAIKSLEQKLGLFTRLLEKRIDSTIQKLEMRIRAYDQALDTLLDRSKQYMHSLRNYYYLLSTFVFNILFTYVHSLF</sequence>
<feature type="transmembrane region" description="Helical" evidence="1">
    <location>
        <begin position="70"/>
        <end position="88"/>
    </location>
</feature>